<feature type="compositionally biased region" description="Low complexity" evidence="3">
    <location>
        <begin position="446"/>
        <end position="462"/>
    </location>
</feature>
<organism evidence="6 7">
    <name type="scientific">Bordetella genomosp. 13</name>
    <dbReference type="NCBI Taxonomy" id="463040"/>
    <lineage>
        <taxon>Bacteria</taxon>
        <taxon>Pseudomonadati</taxon>
        <taxon>Pseudomonadota</taxon>
        <taxon>Betaproteobacteria</taxon>
        <taxon>Burkholderiales</taxon>
        <taxon>Alcaligenaceae</taxon>
        <taxon>Bordetella</taxon>
    </lineage>
</organism>
<feature type="signal peptide" evidence="4">
    <location>
        <begin position="1"/>
        <end position="28"/>
    </location>
</feature>
<dbReference type="KEGG" id="bgm:CAL15_11015"/>
<evidence type="ECO:0000313" key="7">
    <source>
        <dbReference type="Proteomes" id="UP000194161"/>
    </source>
</evidence>
<evidence type="ECO:0000256" key="3">
    <source>
        <dbReference type="SAM" id="MobiDB-lite"/>
    </source>
</evidence>
<feature type="compositionally biased region" description="Low complexity" evidence="3">
    <location>
        <begin position="418"/>
        <end position="438"/>
    </location>
</feature>
<evidence type="ECO:0000256" key="2">
    <source>
        <dbReference type="ARBA" id="ARBA00022729"/>
    </source>
</evidence>
<dbReference type="OrthoDB" id="9783240at2"/>
<dbReference type="PANTHER" id="PTHR30483">
    <property type="entry name" value="LEUCINE-SPECIFIC-BINDING PROTEIN"/>
    <property type="match status" value="1"/>
</dbReference>
<dbReference type="Proteomes" id="UP000194161">
    <property type="component" value="Chromosome"/>
</dbReference>
<protein>
    <recommendedName>
        <fullName evidence="5">Leucine-binding protein domain-containing protein</fullName>
    </recommendedName>
</protein>
<feature type="compositionally biased region" description="Basic and acidic residues" evidence="3">
    <location>
        <begin position="404"/>
        <end position="415"/>
    </location>
</feature>
<gene>
    <name evidence="6" type="ORF">CAL15_11015</name>
</gene>
<dbReference type="Gene3D" id="3.40.50.2300">
    <property type="match status" value="2"/>
</dbReference>
<proteinExistence type="inferred from homology"/>
<dbReference type="Pfam" id="PF13458">
    <property type="entry name" value="Peripla_BP_6"/>
    <property type="match status" value="1"/>
</dbReference>
<dbReference type="PANTHER" id="PTHR30483:SF37">
    <property type="entry name" value="ABC TRANSPORTER SUBSTRATE-BINDING PROTEIN"/>
    <property type="match status" value="1"/>
</dbReference>
<comment type="similarity">
    <text evidence="1">Belongs to the leucine-binding protein family.</text>
</comment>
<dbReference type="InterPro" id="IPR051010">
    <property type="entry name" value="BCAA_transport"/>
</dbReference>
<dbReference type="AlphaFoldDB" id="A0A1W6ZC43"/>
<name>A0A1W6ZC43_9BORD</name>
<dbReference type="STRING" id="463040.CAL15_11015"/>
<dbReference type="CDD" id="cd06330">
    <property type="entry name" value="PBP1_As_SBP-like"/>
    <property type="match status" value="1"/>
</dbReference>
<keyword evidence="7" id="KW-1185">Reference proteome</keyword>
<evidence type="ECO:0000256" key="1">
    <source>
        <dbReference type="ARBA" id="ARBA00010062"/>
    </source>
</evidence>
<dbReference type="EMBL" id="CP021111">
    <property type="protein sequence ID" value="ARP94867.1"/>
    <property type="molecule type" value="Genomic_DNA"/>
</dbReference>
<feature type="domain" description="Leucine-binding protein" evidence="5">
    <location>
        <begin position="48"/>
        <end position="364"/>
    </location>
</feature>
<dbReference type="InterPro" id="IPR028082">
    <property type="entry name" value="Peripla_BP_I"/>
</dbReference>
<accession>A0A1W6ZC43</accession>
<dbReference type="InterPro" id="IPR028081">
    <property type="entry name" value="Leu-bd"/>
</dbReference>
<evidence type="ECO:0000256" key="4">
    <source>
        <dbReference type="SAM" id="SignalP"/>
    </source>
</evidence>
<keyword evidence="2 4" id="KW-0732">Signal</keyword>
<evidence type="ECO:0000259" key="5">
    <source>
        <dbReference type="Pfam" id="PF13458"/>
    </source>
</evidence>
<dbReference type="RefSeq" id="WP_086078634.1">
    <property type="nucleotide sequence ID" value="NZ_CP021111.1"/>
</dbReference>
<sequence length="473" mass="50808">MPIRPILFLLRRAACAAAAFVLAGAAHGQKPPPPLRVGDVNSYKAYPAFLDPYRKGWQLALEQVNAEGGVLGRKLQVVTRDDGDRAEGAVQAAQQLREQDGIDIIFGGFRSEPGLALADFAAHNQVFYLAAAPLSDRLVWQEGNRYTYRVGISSRMLVAAVAPRALGLRKQRWAVVYSDDEDGRGMAATFRSMLEAFQSNAEFVSDLPVPAGKFDWHAALQQVRQARPDAIFSALRGVELSRFAQAGNAMDLFDERAVVAPLAGMPEYLEPLGADAPAGWIVAGYPWHAIDLPGHRAFAAAYTQRYGIPPRAGSLLGYTTLMSLAAGLRKADSATPDALTEAFSGLEVDTPLGRIRFRKQDHQSTLGTHIGVTIVQDGVPAMQMAGYQDGARLQLPDNAVRRLRAPEPRPPRPEDGETAAPDTQTGAPAAPAADAVRGPADRGQTDARPPAQQPRAPVPADAILQPPARPLAF</sequence>
<evidence type="ECO:0000313" key="6">
    <source>
        <dbReference type="EMBL" id="ARP94867.1"/>
    </source>
</evidence>
<feature type="chain" id="PRO_5012868301" description="Leucine-binding protein domain-containing protein" evidence="4">
    <location>
        <begin position="29"/>
        <end position="473"/>
    </location>
</feature>
<dbReference type="SUPFAM" id="SSF53822">
    <property type="entry name" value="Periplasmic binding protein-like I"/>
    <property type="match status" value="1"/>
</dbReference>
<feature type="region of interest" description="Disordered" evidence="3">
    <location>
        <begin position="403"/>
        <end position="473"/>
    </location>
</feature>
<reference evidence="6 7" key="1">
    <citation type="submission" date="2017-05" db="EMBL/GenBank/DDBJ databases">
        <title>Complete and WGS of Bordetella genogroups.</title>
        <authorList>
            <person name="Spilker T."/>
            <person name="LiPuma J."/>
        </authorList>
    </citation>
    <scope>NUCLEOTIDE SEQUENCE [LARGE SCALE GENOMIC DNA]</scope>
    <source>
        <strain evidence="6 7">AU7206</strain>
    </source>
</reference>